<keyword evidence="2" id="KW-1185">Reference proteome</keyword>
<accession>A0ACB0ZZW9</accession>
<dbReference type="Proteomes" id="UP001497535">
    <property type="component" value="Unassembled WGS sequence"/>
</dbReference>
<comment type="caution">
    <text evidence="1">The sequence shown here is derived from an EMBL/GenBank/DDBJ whole genome shotgun (WGS) entry which is preliminary data.</text>
</comment>
<sequence>MFPFWKRLLRENILFWRTLIGQKKKEWKLRRRIDGRREIVYTFPRDFVLRPGKTVKIWANGHGIHSPPDQLVYEGEDNFGVGYNVQTILYNRENEERASLIQRSSGRQ</sequence>
<protein>
    <submittedName>
        <fullName evidence="1">Uncharacterized protein</fullName>
    </submittedName>
</protein>
<organism evidence="1 2">
    <name type="scientific">Meloidogyne enterolobii</name>
    <name type="common">Root-knot nematode worm</name>
    <name type="synonym">Meloidogyne mayaguensis</name>
    <dbReference type="NCBI Taxonomy" id="390850"/>
    <lineage>
        <taxon>Eukaryota</taxon>
        <taxon>Metazoa</taxon>
        <taxon>Ecdysozoa</taxon>
        <taxon>Nematoda</taxon>
        <taxon>Chromadorea</taxon>
        <taxon>Rhabditida</taxon>
        <taxon>Tylenchina</taxon>
        <taxon>Tylenchomorpha</taxon>
        <taxon>Tylenchoidea</taxon>
        <taxon>Meloidogynidae</taxon>
        <taxon>Meloidogyninae</taxon>
        <taxon>Meloidogyne</taxon>
    </lineage>
</organism>
<reference evidence="1" key="1">
    <citation type="submission" date="2023-11" db="EMBL/GenBank/DDBJ databases">
        <authorList>
            <person name="Poullet M."/>
        </authorList>
    </citation>
    <scope>NUCLEOTIDE SEQUENCE</scope>
    <source>
        <strain evidence="1">E1834</strain>
    </source>
</reference>
<proteinExistence type="predicted"/>
<name>A0ACB0ZZW9_MELEN</name>
<gene>
    <name evidence="1" type="ORF">MENTE1834_LOCUS31102</name>
</gene>
<evidence type="ECO:0000313" key="1">
    <source>
        <dbReference type="EMBL" id="CAK5083746.1"/>
    </source>
</evidence>
<evidence type="ECO:0000313" key="2">
    <source>
        <dbReference type="Proteomes" id="UP001497535"/>
    </source>
</evidence>
<dbReference type="EMBL" id="CAVMJV010000051">
    <property type="protein sequence ID" value="CAK5083746.1"/>
    <property type="molecule type" value="Genomic_DNA"/>
</dbReference>